<evidence type="ECO:0000256" key="1">
    <source>
        <dbReference type="ARBA" id="ARBA00004496"/>
    </source>
</evidence>
<accession>A0A3B1A2H0</accession>
<dbReference type="Gene3D" id="3.30.70.920">
    <property type="match status" value="1"/>
</dbReference>
<dbReference type="AlphaFoldDB" id="A0A3B1A2H0"/>
<name>A0A3B1A2H0_9ZZZZ</name>
<organism evidence="4">
    <name type="scientific">hydrothermal vent metagenome</name>
    <dbReference type="NCBI Taxonomy" id="652676"/>
    <lineage>
        <taxon>unclassified sequences</taxon>
        <taxon>metagenomes</taxon>
        <taxon>ecological metagenomes</taxon>
    </lineage>
</organism>
<dbReference type="GO" id="GO:0051224">
    <property type="term" value="P:negative regulation of protein transport"/>
    <property type="evidence" value="ECO:0007669"/>
    <property type="project" value="TreeGrafter"/>
</dbReference>
<gene>
    <name evidence="4" type="ORF">MNBD_GAMMA16-2071</name>
</gene>
<keyword evidence="3" id="KW-0143">Chaperone</keyword>
<sequence length="83" mass="9108">MFHSTETIHISSLVVHCLPQNLKTVMKATAEIENAEVAAHDVSGKLVVLLETKTEKEILAIIDHINTLAGVLVTSMVYHQLDC</sequence>
<dbReference type="HAMAP" id="MF_02200">
    <property type="entry name" value="NapD"/>
    <property type="match status" value="1"/>
</dbReference>
<proteinExistence type="inferred from homology"/>
<dbReference type="EMBL" id="UOFO01000110">
    <property type="protein sequence ID" value="VAW87086.1"/>
    <property type="molecule type" value="Genomic_DNA"/>
</dbReference>
<evidence type="ECO:0000256" key="3">
    <source>
        <dbReference type="ARBA" id="ARBA00023186"/>
    </source>
</evidence>
<keyword evidence="2" id="KW-0963">Cytoplasm</keyword>
<dbReference type="PANTHER" id="PTHR38603">
    <property type="entry name" value="CHAPERONE NAPD"/>
    <property type="match status" value="1"/>
</dbReference>
<dbReference type="Pfam" id="PF03927">
    <property type="entry name" value="NapD"/>
    <property type="match status" value="1"/>
</dbReference>
<evidence type="ECO:0000256" key="2">
    <source>
        <dbReference type="ARBA" id="ARBA00022490"/>
    </source>
</evidence>
<protein>
    <submittedName>
        <fullName evidence="4">Periplasmic nitrate reductase component NapD</fullName>
    </submittedName>
</protein>
<reference evidence="4" key="1">
    <citation type="submission" date="2018-06" db="EMBL/GenBank/DDBJ databases">
        <authorList>
            <person name="Zhirakovskaya E."/>
        </authorList>
    </citation>
    <scope>NUCLEOTIDE SEQUENCE</scope>
</reference>
<comment type="subcellular location">
    <subcellularLocation>
        <location evidence="1">Cytoplasm</location>
    </subcellularLocation>
</comment>
<dbReference type="PANTHER" id="PTHR38603:SF1">
    <property type="entry name" value="CHAPERONE NAPD"/>
    <property type="match status" value="1"/>
</dbReference>
<dbReference type="GO" id="GO:0005737">
    <property type="term" value="C:cytoplasm"/>
    <property type="evidence" value="ECO:0007669"/>
    <property type="project" value="UniProtKB-SubCell"/>
</dbReference>
<dbReference type="InterPro" id="IPR005623">
    <property type="entry name" value="Chaperone_NapD_NO3_reduct"/>
</dbReference>
<evidence type="ECO:0000313" key="4">
    <source>
        <dbReference type="EMBL" id="VAW87086.1"/>
    </source>
</evidence>